<evidence type="ECO:0000313" key="1">
    <source>
        <dbReference type="EMBL" id="GLR68654.1"/>
    </source>
</evidence>
<gene>
    <name evidence="1" type="ORF">GCM10010909_33360</name>
</gene>
<dbReference type="EMBL" id="BSOS01000094">
    <property type="protein sequence ID" value="GLR68654.1"/>
    <property type="molecule type" value="Genomic_DNA"/>
</dbReference>
<accession>A0ABQ6AEV4</accession>
<keyword evidence="2" id="KW-1185">Reference proteome</keyword>
<comment type="caution">
    <text evidence="1">The sequence shown here is derived from an EMBL/GenBank/DDBJ whole genome shotgun (WGS) entry which is preliminary data.</text>
</comment>
<proteinExistence type="predicted"/>
<dbReference type="SUPFAM" id="SSF53098">
    <property type="entry name" value="Ribonuclease H-like"/>
    <property type="match status" value="1"/>
</dbReference>
<name>A0ABQ6AEV4_9PROT</name>
<protein>
    <recommendedName>
        <fullName evidence="3">Exonuclease</fullName>
    </recommendedName>
</protein>
<dbReference type="InterPro" id="IPR012337">
    <property type="entry name" value="RNaseH-like_sf"/>
</dbReference>
<dbReference type="RefSeq" id="WP_284259506.1">
    <property type="nucleotide sequence ID" value="NZ_BSOS01000094.1"/>
</dbReference>
<reference evidence="2" key="1">
    <citation type="journal article" date="2019" name="Int. J. Syst. Evol. Microbiol.">
        <title>The Global Catalogue of Microorganisms (GCM) 10K type strain sequencing project: providing services to taxonomists for standard genome sequencing and annotation.</title>
        <authorList>
            <consortium name="The Broad Institute Genomics Platform"/>
            <consortium name="The Broad Institute Genome Sequencing Center for Infectious Disease"/>
            <person name="Wu L."/>
            <person name="Ma J."/>
        </authorList>
    </citation>
    <scope>NUCLEOTIDE SEQUENCE [LARGE SCALE GENOMIC DNA]</scope>
    <source>
        <strain evidence="2">NBRC 112502</strain>
    </source>
</reference>
<evidence type="ECO:0008006" key="3">
    <source>
        <dbReference type="Google" id="ProtNLM"/>
    </source>
</evidence>
<sequence>MPIEIGWAFADPETGEIQVESHLIRPAPEWHIATCWDKAAESLHGINCGQLYTEGSAPADIVRRMNEALGGRDLYSDAPAWDGDWLRMIVEAADVKPSFSVSRVEAHTLIGIVAREQAWEAVDCLAIMEKISCDVPRTHRAAADARHLAALWLAMKQGASPET</sequence>
<evidence type="ECO:0000313" key="2">
    <source>
        <dbReference type="Proteomes" id="UP001156641"/>
    </source>
</evidence>
<dbReference type="Proteomes" id="UP001156641">
    <property type="component" value="Unassembled WGS sequence"/>
</dbReference>
<dbReference type="Gene3D" id="3.30.420.10">
    <property type="entry name" value="Ribonuclease H-like superfamily/Ribonuclease H"/>
    <property type="match status" value="1"/>
</dbReference>
<organism evidence="1 2">
    <name type="scientific">Acidocella aquatica</name>
    <dbReference type="NCBI Taxonomy" id="1922313"/>
    <lineage>
        <taxon>Bacteria</taxon>
        <taxon>Pseudomonadati</taxon>
        <taxon>Pseudomonadota</taxon>
        <taxon>Alphaproteobacteria</taxon>
        <taxon>Acetobacterales</taxon>
        <taxon>Acidocellaceae</taxon>
        <taxon>Acidocella</taxon>
    </lineage>
</organism>
<dbReference type="InterPro" id="IPR036397">
    <property type="entry name" value="RNaseH_sf"/>
</dbReference>